<dbReference type="InterPro" id="IPR047057">
    <property type="entry name" value="MerR_fam"/>
</dbReference>
<dbReference type="AlphaFoldDB" id="A0A1S8CRC4"/>
<dbReference type="CDD" id="cd04784">
    <property type="entry name" value="HTH_CadR-PbrR"/>
    <property type="match status" value="1"/>
</dbReference>
<evidence type="ECO:0000256" key="1">
    <source>
        <dbReference type="ARBA" id="ARBA00023125"/>
    </source>
</evidence>
<evidence type="ECO:0000259" key="2">
    <source>
        <dbReference type="PROSITE" id="PS50937"/>
    </source>
</evidence>
<protein>
    <submittedName>
        <fullName evidence="3">Cd(II)/Pb(II)-responsive transcriptional regulator</fullName>
    </submittedName>
</protein>
<dbReference type="RefSeq" id="WP_026471972.1">
    <property type="nucleotide sequence ID" value="NZ_MLCN01000069.1"/>
</dbReference>
<dbReference type="PROSITE" id="PS50937">
    <property type="entry name" value="HTH_MERR_2"/>
    <property type="match status" value="1"/>
</dbReference>
<dbReference type="GO" id="GO:0046872">
    <property type="term" value="F:metal ion binding"/>
    <property type="evidence" value="ECO:0007669"/>
    <property type="project" value="InterPro"/>
</dbReference>
<dbReference type="SUPFAM" id="SSF46955">
    <property type="entry name" value="Putative DNA-binding domain"/>
    <property type="match status" value="1"/>
</dbReference>
<dbReference type="PRINTS" id="PR00040">
    <property type="entry name" value="HTHMERR"/>
</dbReference>
<dbReference type="Pfam" id="PF13411">
    <property type="entry name" value="MerR_1"/>
    <property type="match status" value="1"/>
</dbReference>
<sequence length="136" mass="15995">MTIKIGELAKRTDCPVVTIRFYENEGLLPPPQRGDNNYRLYDETLVERLQFIRHCRALNMSLEDIKNLLNYKDWPQRTCDRVNELLDQHIERVESYIQIQLKLKEQLVFLRGQCSGSRTTDTCGVLRELSQLITNP</sequence>
<gene>
    <name evidence="3" type="ORF">BKE30_15155</name>
</gene>
<evidence type="ECO:0000313" key="3">
    <source>
        <dbReference type="EMBL" id="ONG37141.1"/>
    </source>
</evidence>
<comment type="caution">
    <text evidence="3">The sequence shown here is derived from an EMBL/GenBank/DDBJ whole genome shotgun (WGS) entry which is preliminary data.</text>
</comment>
<evidence type="ECO:0000313" key="4">
    <source>
        <dbReference type="Proteomes" id="UP000192132"/>
    </source>
</evidence>
<dbReference type="Proteomes" id="UP000192132">
    <property type="component" value="Unassembled WGS sequence"/>
</dbReference>
<feature type="domain" description="HTH merR-type" evidence="2">
    <location>
        <begin position="2"/>
        <end position="71"/>
    </location>
</feature>
<dbReference type="Gene3D" id="1.10.1660.10">
    <property type="match status" value="1"/>
</dbReference>
<dbReference type="InterPro" id="IPR009061">
    <property type="entry name" value="DNA-bd_dom_put_sf"/>
</dbReference>
<dbReference type="NCBIfam" id="TIGR02047">
    <property type="entry name" value="CadR-PbrR"/>
    <property type="match status" value="1"/>
</dbReference>
<dbReference type="GO" id="GO:0003677">
    <property type="term" value="F:DNA binding"/>
    <property type="evidence" value="ECO:0007669"/>
    <property type="project" value="UniProtKB-KW"/>
</dbReference>
<dbReference type="SMART" id="SM00422">
    <property type="entry name" value="HTH_MERR"/>
    <property type="match status" value="1"/>
</dbReference>
<dbReference type="STRING" id="1907941.BKE30_15155"/>
<keyword evidence="1" id="KW-0238">DNA-binding</keyword>
<dbReference type="PANTHER" id="PTHR30204">
    <property type="entry name" value="REDOX-CYCLING DRUG-SENSING TRANSCRIPTIONAL ACTIVATOR SOXR"/>
    <property type="match status" value="1"/>
</dbReference>
<organism evidence="3 4">
    <name type="scientific">Alkanindiges hydrocarboniclasticus</name>
    <dbReference type="NCBI Taxonomy" id="1907941"/>
    <lineage>
        <taxon>Bacteria</taxon>
        <taxon>Pseudomonadati</taxon>
        <taxon>Pseudomonadota</taxon>
        <taxon>Gammaproteobacteria</taxon>
        <taxon>Moraxellales</taxon>
        <taxon>Moraxellaceae</taxon>
        <taxon>Alkanindiges</taxon>
    </lineage>
</organism>
<dbReference type="GO" id="GO:0003700">
    <property type="term" value="F:DNA-binding transcription factor activity"/>
    <property type="evidence" value="ECO:0007669"/>
    <property type="project" value="InterPro"/>
</dbReference>
<dbReference type="GO" id="GO:0045893">
    <property type="term" value="P:positive regulation of DNA-templated transcription"/>
    <property type="evidence" value="ECO:0007669"/>
    <property type="project" value="InterPro"/>
</dbReference>
<dbReference type="InterPro" id="IPR011791">
    <property type="entry name" value="CadR-PbrR"/>
</dbReference>
<proteinExistence type="predicted"/>
<reference evidence="3 4" key="1">
    <citation type="submission" date="2016-10" db="EMBL/GenBank/DDBJ databases">
        <title>Draft Genome sequence of Alkanindiges sp. strain H1.</title>
        <authorList>
            <person name="Subhash Y."/>
            <person name="Lee S."/>
        </authorList>
    </citation>
    <scope>NUCLEOTIDE SEQUENCE [LARGE SCALE GENOMIC DNA]</scope>
    <source>
        <strain evidence="3 4">H1</strain>
    </source>
</reference>
<accession>A0A1S8CRC4</accession>
<dbReference type="PANTHER" id="PTHR30204:SF92">
    <property type="entry name" value="HTH-TYPE TRANSCRIPTIONAL REGULATOR ZNTR"/>
    <property type="match status" value="1"/>
</dbReference>
<dbReference type="OrthoDB" id="9808480at2"/>
<dbReference type="EMBL" id="MLCN01000069">
    <property type="protein sequence ID" value="ONG37141.1"/>
    <property type="molecule type" value="Genomic_DNA"/>
</dbReference>
<dbReference type="InterPro" id="IPR000551">
    <property type="entry name" value="MerR-type_HTH_dom"/>
</dbReference>
<name>A0A1S8CRC4_9GAMM</name>
<keyword evidence="4" id="KW-1185">Reference proteome</keyword>